<dbReference type="EMBL" id="VWAG01000024">
    <property type="protein sequence ID" value="KAA5255725.1"/>
    <property type="molecule type" value="Genomic_DNA"/>
</dbReference>
<feature type="transmembrane region" description="Helical" evidence="1">
    <location>
        <begin position="12"/>
        <end position="28"/>
    </location>
</feature>
<keyword evidence="1" id="KW-0812">Transmembrane</keyword>
<evidence type="ECO:0000256" key="1">
    <source>
        <dbReference type="SAM" id="Phobius"/>
    </source>
</evidence>
<name>A0A174DKT1_9BACE</name>
<dbReference type="Proteomes" id="UP000440198">
    <property type="component" value="Unassembled WGS sequence"/>
</dbReference>
<dbReference type="EMBL" id="CYZH01000007">
    <property type="protein sequence ID" value="CUO25807.1"/>
    <property type="molecule type" value="Genomic_DNA"/>
</dbReference>
<organism evidence="2 5">
    <name type="scientific">Bacteroides finegoldii</name>
    <dbReference type="NCBI Taxonomy" id="338188"/>
    <lineage>
        <taxon>Bacteria</taxon>
        <taxon>Pseudomonadati</taxon>
        <taxon>Bacteroidota</taxon>
        <taxon>Bacteroidia</taxon>
        <taxon>Bacteroidales</taxon>
        <taxon>Bacteroidaceae</taxon>
        <taxon>Bacteroides</taxon>
    </lineage>
</organism>
<reference evidence="6 7" key="2">
    <citation type="journal article" date="2019" name="Nat. Med.">
        <title>A library of human gut bacterial isolates paired with longitudinal multiomics data enables mechanistic microbiome research.</title>
        <authorList>
            <person name="Poyet M."/>
            <person name="Groussin M."/>
            <person name="Gibbons S.M."/>
            <person name="Avila-Pacheco J."/>
            <person name="Jiang X."/>
            <person name="Kearney S.M."/>
            <person name="Perrotta A.R."/>
            <person name="Berdy B."/>
            <person name="Zhao S."/>
            <person name="Lieberman T.D."/>
            <person name="Swanson P.K."/>
            <person name="Smith M."/>
            <person name="Roesemann S."/>
            <person name="Alexander J.E."/>
            <person name="Rich S.A."/>
            <person name="Livny J."/>
            <person name="Vlamakis H."/>
            <person name="Clish C."/>
            <person name="Bullock K."/>
            <person name="Deik A."/>
            <person name="Scott J."/>
            <person name="Pierce K.A."/>
            <person name="Xavier R.J."/>
            <person name="Alm E.J."/>
        </authorList>
    </citation>
    <scope>NUCLEOTIDE SEQUENCE [LARGE SCALE GENOMIC DNA]</scope>
    <source>
        <strain evidence="4 7">BIOML-A2</strain>
        <strain evidence="3 6">BIOML-A6</strain>
    </source>
</reference>
<feature type="transmembrane region" description="Helical" evidence="1">
    <location>
        <begin position="34"/>
        <end position="54"/>
    </location>
</feature>
<dbReference type="EMBL" id="VWAK01000027">
    <property type="protein sequence ID" value="KAA5229179.1"/>
    <property type="molecule type" value="Genomic_DNA"/>
</dbReference>
<reference evidence="2 5" key="1">
    <citation type="submission" date="2015-09" db="EMBL/GenBank/DDBJ databases">
        <authorList>
            <consortium name="Pathogen Informatics"/>
        </authorList>
    </citation>
    <scope>NUCLEOTIDE SEQUENCE [LARGE SCALE GENOMIC DNA]</scope>
    <source>
        <strain evidence="2 5">2789STDY5608840</strain>
    </source>
</reference>
<feature type="transmembrane region" description="Helical" evidence="1">
    <location>
        <begin position="66"/>
        <end position="91"/>
    </location>
</feature>
<evidence type="ECO:0000313" key="3">
    <source>
        <dbReference type="EMBL" id="KAA5229179.1"/>
    </source>
</evidence>
<protein>
    <submittedName>
        <fullName evidence="2">Protein of uncharacterized function (DUF2500)</fullName>
    </submittedName>
</protein>
<dbReference type="GeneID" id="92986758"/>
<gene>
    <name evidence="2" type="ORF">ERS852397_01666</name>
    <name evidence="4" type="ORF">F2Z09_13295</name>
    <name evidence="3" type="ORF">F2Z22_14810</name>
</gene>
<keyword evidence="1" id="KW-0472">Membrane</keyword>
<evidence type="ECO:0000313" key="6">
    <source>
        <dbReference type="Proteomes" id="UP000421791"/>
    </source>
</evidence>
<dbReference type="RefSeq" id="WP_007757801.1">
    <property type="nucleotide sequence ID" value="NZ_CABIXA010000007.1"/>
</dbReference>
<evidence type="ECO:0000313" key="2">
    <source>
        <dbReference type="EMBL" id="CUO25807.1"/>
    </source>
</evidence>
<evidence type="ECO:0000313" key="5">
    <source>
        <dbReference type="Proteomes" id="UP000095517"/>
    </source>
</evidence>
<evidence type="ECO:0000313" key="7">
    <source>
        <dbReference type="Proteomes" id="UP000440198"/>
    </source>
</evidence>
<proteinExistence type="predicted"/>
<keyword evidence="1" id="KW-1133">Transmembrane helix</keyword>
<dbReference type="AlphaFoldDB" id="A0A174DKT1"/>
<keyword evidence="7" id="KW-1185">Reference proteome</keyword>
<sequence>MNTFFVKTLRIMMLFLFIISLALGYVIYEDTLAVWWIPVGVALLIALATLPFYRKWSWLTTTEGKVMNVLCHIGCVGAISYALFLSGNYWLAGTASIYEETVMVQKKYIETHKKTRRVGKHRYVSNGVRKEYYLQVAFENGNVETLHVSSAVYNETRQGKEKVLTLQKGFFGLPVIAKGL</sequence>
<evidence type="ECO:0000313" key="4">
    <source>
        <dbReference type="EMBL" id="KAA5255725.1"/>
    </source>
</evidence>
<dbReference type="Proteomes" id="UP000421791">
    <property type="component" value="Unassembled WGS sequence"/>
</dbReference>
<accession>A0A174DKT1</accession>
<dbReference type="Proteomes" id="UP000095517">
    <property type="component" value="Unassembled WGS sequence"/>
</dbReference>